<evidence type="ECO:0000313" key="12">
    <source>
        <dbReference type="Proteomes" id="UP000595095"/>
    </source>
</evidence>
<evidence type="ECO:0000313" key="11">
    <source>
        <dbReference type="EMBL" id="QPG05862.1"/>
    </source>
</evidence>
<sequence>MNFLLHLSVAKKIFLIPIIGAVSFILFVFINSYISTQNADQLKSAKNIDFPALQLSTTALVSMEKVRDTLASAVTTGDADALQQASASAATVEQSLAQIQQMDPALHTEVSNILAEFETYYRLAYGITQSMLDGTADFARLNDKLEQMNTSYDTVTGELNGFKQQRADAFDTAFADYNEAQQFLMLLGIIMGLVTTIILFATAWPIVAEIRGSLQKVVHSLRNIAEENGDLTVRIDSQSKDEIGELVTYFNRFMARLQNVVKDIVDTTLPLSDLAQNLNALTGDTNRTITNQQNSATQAKAAVEDMNHSVNQVASNAAEAATSANDAAAAADEGKRVVGDTVASIENLAQNVAQTAEVIQKLEHDSNQVGEVLDVIKGIAEQTNLLALNAAIEAARAGEQGRGFAVVADEVRTLASRTQQSTEEIQKTIERLQSAAQSAVNVMHSGNERARESVAAANKAGQSLDTITQTINMISQMNAQIAQSTDSQQATSKNIVGSVDAIFQRTEETSRNSQQLESASTELADLATKLEAIARQFRV</sequence>
<dbReference type="SUPFAM" id="SSF58104">
    <property type="entry name" value="Methyl-accepting chemotaxis protein (MCP) signaling domain"/>
    <property type="match status" value="1"/>
</dbReference>
<dbReference type="CDD" id="cd06225">
    <property type="entry name" value="HAMP"/>
    <property type="match status" value="1"/>
</dbReference>
<dbReference type="PROSITE" id="PS50885">
    <property type="entry name" value="HAMP"/>
    <property type="match status" value="1"/>
</dbReference>
<dbReference type="InterPro" id="IPR003660">
    <property type="entry name" value="HAMP_dom"/>
</dbReference>
<feature type="transmembrane region" description="Helical" evidence="8">
    <location>
        <begin position="183"/>
        <end position="207"/>
    </location>
</feature>
<evidence type="ECO:0000256" key="1">
    <source>
        <dbReference type="ARBA" id="ARBA00004141"/>
    </source>
</evidence>
<dbReference type="KEGG" id="smaa:IT774_00885"/>
<proteinExistence type="inferred from homology"/>
<dbReference type="Pfam" id="PF00672">
    <property type="entry name" value="HAMP"/>
    <property type="match status" value="1"/>
</dbReference>
<evidence type="ECO:0000259" key="10">
    <source>
        <dbReference type="PROSITE" id="PS50885"/>
    </source>
</evidence>
<keyword evidence="3 8" id="KW-1133">Transmembrane helix</keyword>
<keyword evidence="12" id="KW-1185">Reference proteome</keyword>
<dbReference type="SMART" id="SM00283">
    <property type="entry name" value="MA"/>
    <property type="match status" value="1"/>
</dbReference>
<evidence type="ECO:0000256" key="6">
    <source>
        <dbReference type="ARBA" id="ARBA00029447"/>
    </source>
</evidence>
<evidence type="ECO:0000256" key="7">
    <source>
        <dbReference type="PROSITE-ProRule" id="PRU00284"/>
    </source>
</evidence>
<dbReference type="GO" id="GO:0007165">
    <property type="term" value="P:signal transduction"/>
    <property type="evidence" value="ECO:0007669"/>
    <property type="project" value="UniProtKB-KW"/>
</dbReference>
<accession>A0A7S9DXL8</accession>
<evidence type="ECO:0000256" key="8">
    <source>
        <dbReference type="SAM" id="Phobius"/>
    </source>
</evidence>
<name>A0A7S9DXL8_9ALTE</name>
<dbReference type="CDD" id="cd11386">
    <property type="entry name" value="MCP_signal"/>
    <property type="match status" value="1"/>
</dbReference>
<dbReference type="FunFam" id="1.10.287.950:FF:000001">
    <property type="entry name" value="Methyl-accepting chemotaxis sensory transducer"/>
    <property type="match status" value="1"/>
</dbReference>
<organism evidence="11 12">
    <name type="scientific">Salinimonas marina</name>
    <dbReference type="NCBI Taxonomy" id="2785918"/>
    <lineage>
        <taxon>Bacteria</taxon>
        <taxon>Pseudomonadati</taxon>
        <taxon>Pseudomonadota</taxon>
        <taxon>Gammaproteobacteria</taxon>
        <taxon>Alteromonadales</taxon>
        <taxon>Alteromonadaceae</taxon>
        <taxon>Alteromonas/Salinimonas group</taxon>
        <taxon>Salinimonas</taxon>
    </lineage>
</organism>
<evidence type="ECO:0000256" key="3">
    <source>
        <dbReference type="ARBA" id="ARBA00022989"/>
    </source>
</evidence>
<feature type="domain" description="HAMP" evidence="10">
    <location>
        <begin position="208"/>
        <end position="262"/>
    </location>
</feature>
<dbReference type="RefSeq" id="WP_195810945.1">
    <property type="nucleotide sequence ID" value="NZ_CP064795.1"/>
</dbReference>
<comment type="similarity">
    <text evidence="6">Belongs to the methyl-accepting chemotaxis (MCP) protein family.</text>
</comment>
<feature type="domain" description="Methyl-accepting transducer" evidence="9">
    <location>
        <begin position="267"/>
        <end position="503"/>
    </location>
</feature>
<dbReference type="PANTHER" id="PTHR32089:SF119">
    <property type="entry name" value="METHYL-ACCEPTING CHEMOTAXIS PROTEIN CTPL"/>
    <property type="match status" value="1"/>
</dbReference>
<dbReference type="AlphaFoldDB" id="A0A7S9DXL8"/>
<evidence type="ECO:0000256" key="2">
    <source>
        <dbReference type="ARBA" id="ARBA00022692"/>
    </source>
</evidence>
<dbReference type="PROSITE" id="PS50111">
    <property type="entry name" value="CHEMOTAXIS_TRANSDUC_2"/>
    <property type="match status" value="1"/>
</dbReference>
<dbReference type="PANTHER" id="PTHR32089">
    <property type="entry name" value="METHYL-ACCEPTING CHEMOTAXIS PROTEIN MCPB"/>
    <property type="match status" value="1"/>
</dbReference>
<keyword evidence="2 8" id="KW-0812">Transmembrane</keyword>
<gene>
    <name evidence="11" type="ORF">IT774_00885</name>
</gene>
<evidence type="ECO:0000256" key="4">
    <source>
        <dbReference type="ARBA" id="ARBA00023136"/>
    </source>
</evidence>
<keyword evidence="4 8" id="KW-0472">Membrane</keyword>
<dbReference type="GO" id="GO:0016020">
    <property type="term" value="C:membrane"/>
    <property type="evidence" value="ECO:0007669"/>
    <property type="project" value="UniProtKB-SubCell"/>
</dbReference>
<evidence type="ECO:0000259" key="9">
    <source>
        <dbReference type="PROSITE" id="PS50111"/>
    </source>
</evidence>
<dbReference type="Gene3D" id="1.10.287.950">
    <property type="entry name" value="Methyl-accepting chemotaxis protein"/>
    <property type="match status" value="1"/>
</dbReference>
<dbReference type="Proteomes" id="UP000595095">
    <property type="component" value="Chromosome"/>
</dbReference>
<dbReference type="EMBL" id="CP064795">
    <property type="protein sequence ID" value="QPG05862.1"/>
    <property type="molecule type" value="Genomic_DNA"/>
</dbReference>
<dbReference type="Pfam" id="PF00015">
    <property type="entry name" value="MCPsignal"/>
    <property type="match status" value="1"/>
</dbReference>
<dbReference type="InterPro" id="IPR004089">
    <property type="entry name" value="MCPsignal_dom"/>
</dbReference>
<dbReference type="SMART" id="SM00304">
    <property type="entry name" value="HAMP"/>
    <property type="match status" value="2"/>
</dbReference>
<evidence type="ECO:0000256" key="5">
    <source>
        <dbReference type="ARBA" id="ARBA00023224"/>
    </source>
</evidence>
<reference evidence="11 12" key="1">
    <citation type="submission" date="2020-11" db="EMBL/GenBank/DDBJ databases">
        <title>Complete genome sequence for Salinimonas sp. strain G2-b.</title>
        <authorList>
            <person name="Park S.-J."/>
        </authorList>
    </citation>
    <scope>NUCLEOTIDE SEQUENCE [LARGE SCALE GENOMIC DNA]</scope>
    <source>
        <strain evidence="11 12">G2-b</strain>
    </source>
</reference>
<keyword evidence="5 7" id="KW-0807">Transducer</keyword>
<protein>
    <submittedName>
        <fullName evidence="11">Methyl-accepting chemotaxis protein</fullName>
    </submittedName>
</protein>
<feature type="transmembrane region" description="Helical" evidence="8">
    <location>
        <begin position="13"/>
        <end position="34"/>
    </location>
</feature>
<comment type="subcellular location">
    <subcellularLocation>
        <location evidence="1">Membrane</location>
        <topology evidence="1">Multi-pass membrane protein</topology>
    </subcellularLocation>
</comment>
<dbReference type="GO" id="GO:0006935">
    <property type="term" value="P:chemotaxis"/>
    <property type="evidence" value="ECO:0007669"/>
    <property type="project" value="UniProtKB-ARBA"/>
</dbReference>